<dbReference type="Pfam" id="PF00595">
    <property type="entry name" value="PDZ"/>
    <property type="match status" value="1"/>
</dbReference>
<feature type="region of interest" description="Disordered" evidence="1">
    <location>
        <begin position="78"/>
        <end position="131"/>
    </location>
</feature>
<gene>
    <name evidence="4" type="primary">LOC102801825</name>
</gene>
<evidence type="ECO:0000313" key="4">
    <source>
        <dbReference type="RefSeq" id="XP_006816485.1"/>
    </source>
</evidence>
<feature type="domain" description="PDZ" evidence="2">
    <location>
        <begin position="951"/>
        <end position="1021"/>
    </location>
</feature>
<dbReference type="PANTHER" id="PTHR14102">
    <property type="entry name" value="PAR-6-RELATED"/>
    <property type="match status" value="1"/>
</dbReference>
<evidence type="ECO:0000313" key="3">
    <source>
        <dbReference type="Proteomes" id="UP000694865"/>
    </source>
</evidence>
<protein>
    <submittedName>
        <fullName evidence="4">Uncharacterized protein LOC102801825</fullName>
    </submittedName>
</protein>
<feature type="compositionally biased region" description="Polar residues" evidence="1">
    <location>
        <begin position="90"/>
        <end position="103"/>
    </location>
</feature>
<dbReference type="CDD" id="cd06718">
    <property type="entry name" value="PDZ_Par6-like"/>
    <property type="match status" value="1"/>
</dbReference>
<dbReference type="PANTHER" id="PTHR14102:SF12">
    <property type="entry name" value="CDNA SEQUENCE BC034090"/>
    <property type="match status" value="1"/>
</dbReference>
<dbReference type="Proteomes" id="UP000694865">
    <property type="component" value="Unplaced"/>
</dbReference>
<keyword evidence="3" id="KW-1185">Reference proteome</keyword>
<feature type="region of interest" description="Disordered" evidence="1">
    <location>
        <begin position="487"/>
        <end position="600"/>
    </location>
</feature>
<organism evidence="3 4">
    <name type="scientific">Saccoglossus kowalevskii</name>
    <name type="common">Acorn worm</name>
    <dbReference type="NCBI Taxonomy" id="10224"/>
    <lineage>
        <taxon>Eukaryota</taxon>
        <taxon>Metazoa</taxon>
        <taxon>Hemichordata</taxon>
        <taxon>Enteropneusta</taxon>
        <taxon>Harrimaniidae</taxon>
        <taxon>Saccoglossus</taxon>
    </lineage>
</organism>
<dbReference type="Gene3D" id="2.30.42.10">
    <property type="match status" value="1"/>
</dbReference>
<proteinExistence type="predicted"/>
<name>A0ABM0M8Z4_SACKO</name>
<reference evidence="4" key="1">
    <citation type="submission" date="2025-08" db="UniProtKB">
        <authorList>
            <consortium name="RefSeq"/>
        </authorList>
    </citation>
    <scope>IDENTIFICATION</scope>
    <source>
        <tissue evidence="4">Testes</tissue>
    </source>
</reference>
<feature type="region of interest" description="Disordered" evidence="1">
    <location>
        <begin position="176"/>
        <end position="237"/>
    </location>
</feature>
<feature type="compositionally biased region" description="Polar residues" evidence="1">
    <location>
        <begin position="766"/>
        <end position="781"/>
    </location>
</feature>
<feature type="compositionally biased region" description="Polar residues" evidence="1">
    <location>
        <begin position="529"/>
        <end position="546"/>
    </location>
</feature>
<sequence length="1040" mass="116587">MDVLQFCGSPTLAAQMGTIAEDGNSTDLDISIEELALTMRHHLMGDDAGQLNGGCSPILSQNNFANTIQNSYFPTDLSKSDVPSFKKTPSRSPSPQKTENSRTPSPPKYKNKTGSYIPNGHHPLKDGDSLSNYPRLRSQFYDELKKKYPKAFQRNPALNHVTDKSRVITPAKLIVKAEEKENSMPASRTPRPPVKQRTNLETARSYLNLSRQSLNFSSDDNRGTNTENDSSRQLKSRLQQNSEEMLGLLHRPDFPRYRSQDNLPSGKCATVEYRNGSKHFVHRFTSADNVSAPYTLSSRGGGYSDSPPDSAVDVGDNYSHRFSDTASADSISKSTTLPGYSLRRFSSGPIYNAASDVEYSNHREYHTADSDGDSGIGRYDAKYKRATSDVDLHAQQRSGHTPNGSRQEALKILQKKRESLQGAGLQNGHGTTRHNGPLKADHTIQAYREDRDAYSHQGARPKRAESTGALPNDYGVIQHEVLHDTPIRNDLDNHHDNHHHSNHKSQERKNRNENRNQSHDIIPDKDSNRNGLSRSPSKCSDKSGSCRSVRFEDENGPKPKPRRKTSKPKEADYFDDDVFEQPGESQRTTGSGSRTNMTSFSNPYADMELYYQDHQRRKSASRKKNVDNLYKETNGEIFSDGDYNGISHSRVSGLIQENPYEELPSRTHSRNSNRSPENIYTEVGYSNPHLDRALEESKSRTVRSHVTGKPPIGKGASRPRRSTDSQKQYSPPSSNDPRYAQVQRSQKRATPTPPPPPEFGGMATYSPRNSQDSGSLNSNPCISEHDESIVPLESDAPTLPMRGYVSDLEMYSDMTGSRTSLNSRSSVSDKIQSFGKAAKKRFHSLRRAVSLDRLDNKGHRSDQIYDTPKMKKSPSLRSLTSRIGRRKESDYDSFYQNERMKQEKKMQQRPGSARSDRSISSRKSTTSSVTSPNHLRKVGRILKSNVDGTLIIELVKPPSGPFGFYIARGNEKFGRGIFISRMSDGYPEKMFAGLMGIGDEILEINGTSLVKKTLDDVYDAMADRDRLVLKIMPLLSRKDW</sequence>
<feature type="compositionally biased region" description="Polar residues" evidence="1">
    <location>
        <begin position="725"/>
        <end position="736"/>
    </location>
</feature>
<feature type="compositionally biased region" description="Polar residues" evidence="1">
    <location>
        <begin position="395"/>
        <end position="406"/>
    </location>
</feature>
<feature type="compositionally biased region" description="Basic and acidic residues" evidence="1">
    <location>
        <begin position="854"/>
        <end position="863"/>
    </location>
</feature>
<dbReference type="RefSeq" id="XP_006816485.1">
    <property type="nucleotide sequence ID" value="XM_006816422.1"/>
</dbReference>
<dbReference type="GeneID" id="102801825"/>
<feature type="compositionally biased region" description="Basic and acidic residues" evidence="1">
    <location>
        <begin position="689"/>
        <end position="699"/>
    </location>
</feature>
<feature type="region of interest" description="Disordered" evidence="1">
    <location>
        <begin position="388"/>
        <end position="407"/>
    </location>
</feature>
<accession>A0ABM0M8Z4</accession>
<dbReference type="SMART" id="SM00228">
    <property type="entry name" value="PDZ"/>
    <property type="match status" value="1"/>
</dbReference>
<evidence type="ECO:0000259" key="2">
    <source>
        <dbReference type="PROSITE" id="PS50106"/>
    </source>
</evidence>
<feature type="region of interest" description="Disordered" evidence="1">
    <location>
        <begin position="854"/>
        <end position="932"/>
    </location>
</feature>
<feature type="region of interest" description="Disordered" evidence="1">
    <location>
        <begin position="661"/>
        <end position="783"/>
    </location>
</feature>
<dbReference type="InterPro" id="IPR036034">
    <property type="entry name" value="PDZ_sf"/>
</dbReference>
<feature type="compositionally biased region" description="Polar residues" evidence="1">
    <location>
        <begin position="196"/>
        <end position="237"/>
    </location>
</feature>
<evidence type="ECO:0000256" key="1">
    <source>
        <dbReference type="SAM" id="MobiDB-lite"/>
    </source>
</evidence>
<feature type="compositionally biased region" description="Basic and acidic residues" evidence="1">
    <location>
        <begin position="504"/>
        <end position="528"/>
    </location>
</feature>
<feature type="compositionally biased region" description="Low complexity" evidence="1">
    <location>
        <begin position="921"/>
        <end position="931"/>
    </location>
</feature>
<dbReference type="PROSITE" id="PS50106">
    <property type="entry name" value="PDZ"/>
    <property type="match status" value="1"/>
</dbReference>
<dbReference type="InterPro" id="IPR051741">
    <property type="entry name" value="PAR6_homolog"/>
</dbReference>
<dbReference type="SUPFAM" id="SSF50156">
    <property type="entry name" value="PDZ domain-like"/>
    <property type="match status" value="1"/>
</dbReference>
<feature type="compositionally biased region" description="Polar residues" evidence="1">
    <location>
        <begin position="583"/>
        <end position="600"/>
    </location>
</feature>
<feature type="region of interest" description="Disordered" evidence="1">
    <location>
        <begin position="451"/>
        <end position="472"/>
    </location>
</feature>
<dbReference type="InterPro" id="IPR001478">
    <property type="entry name" value="PDZ"/>
</dbReference>